<dbReference type="Pfam" id="PF00550">
    <property type="entry name" value="PP-binding"/>
    <property type="match status" value="1"/>
</dbReference>
<evidence type="ECO:0000259" key="1">
    <source>
        <dbReference type="PROSITE" id="PS50075"/>
    </source>
</evidence>
<dbReference type="RefSeq" id="WP_344515907.1">
    <property type="nucleotide sequence ID" value="NZ_BAAATU010000034.1"/>
</dbReference>
<evidence type="ECO:0000313" key="3">
    <source>
        <dbReference type="Proteomes" id="UP001596200"/>
    </source>
</evidence>
<dbReference type="Gene3D" id="3.30.300.30">
    <property type="match status" value="1"/>
</dbReference>
<dbReference type="InterPro" id="IPR000873">
    <property type="entry name" value="AMP-dep_synth/lig_dom"/>
</dbReference>
<accession>A0ABW1GSZ6</accession>
<gene>
    <name evidence="2" type="ORF">ACFP1B_26485</name>
</gene>
<dbReference type="Gene3D" id="1.10.1200.10">
    <property type="entry name" value="ACP-like"/>
    <property type="match status" value="1"/>
</dbReference>
<dbReference type="PROSITE" id="PS00455">
    <property type="entry name" value="AMP_BINDING"/>
    <property type="match status" value="1"/>
</dbReference>
<dbReference type="InterPro" id="IPR036736">
    <property type="entry name" value="ACP-like_sf"/>
</dbReference>
<dbReference type="InterPro" id="IPR020845">
    <property type="entry name" value="AMP-binding_CS"/>
</dbReference>
<dbReference type="Gene3D" id="2.30.38.10">
    <property type="entry name" value="Luciferase, Domain 3"/>
    <property type="match status" value="1"/>
</dbReference>
<dbReference type="InterPro" id="IPR045851">
    <property type="entry name" value="AMP-bd_C_sf"/>
</dbReference>
<dbReference type="Pfam" id="PF00501">
    <property type="entry name" value="AMP-binding"/>
    <property type="match status" value="1"/>
</dbReference>
<dbReference type="PANTHER" id="PTHR45527:SF1">
    <property type="entry name" value="FATTY ACID SYNTHASE"/>
    <property type="match status" value="1"/>
</dbReference>
<feature type="domain" description="Carrier" evidence="1">
    <location>
        <begin position="520"/>
        <end position="595"/>
    </location>
</feature>
<protein>
    <submittedName>
        <fullName evidence="2">Non-ribosomal peptide synthetase</fullName>
    </submittedName>
</protein>
<dbReference type="Pfam" id="PF13193">
    <property type="entry name" value="AMP-binding_C"/>
    <property type="match status" value="1"/>
</dbReference>
<name>A0ABW1GSZ6_9ACTN</name>
<sequence>MSSLTSPDLPADLTLPRLFEKTVARFGARTALVYRGEHISYAELNSLANKAARSLRQGEVGRGTPVGLHLNRSVELYVMMLAVLKAGGCVVPLNPAHPERVIKDVLDTASVRLVVHQGEWDTAVFGDHIPELRAADVMERAEPLADSDPETEVDAESTAFIMFTSGSTGRPKGVRIPHRGLARLAVPSEELRIDEQDCFVQQAAFSFAASTIEIWQSLLHGAKLVVLPPGLPTLPELRDVIEEHRVTFLSLPCGLFNLLVDNEIESLRRLRVITISGDFPSPGHLARAARETDARIYNCYGCTEGSSLVAVHPVTAPDSLARTKAVPVGRPMPLMTMTVLDEGLEPCAPGEMGELYIGGAGVARGYVGDEELTARKFIPGPRPGDGLLYRTGDLARTTPEGDVVLAGRADNMVKIRGYRVEPTAVELALKAHDAIDQAVVKAFGDEVTQKTLVAFFTTRDDRRPAHPELVAHLGELLQDYMIPSDFHRLDAFPVNVNGKIDRSALRAPDTVDQRLEKGARMNSPLEAAVLQIWKDIIGVEDCSTTDAFLGNGGNSLHFVQLASHLKNVLAIDVGVEDVFRCGNVEKLARHIEEIREGVH</sequence>
<dbReference type="EMBL" id="JBHSPU010000022">
    <property type="protein sequence ID" value="MFC5916946.1"/>
    <property type="molecule type" value="Genomic_DNA"/>
</dbReference>
<dbReference type="Gene3D" id="3.40.50.980">
    <property type="match status" value="2"/>
</dbReference>
<reference evidence="3" key="1">
    <citation type="journal article" date="2019" name="Int. J. Syst. Evol. Microbiol.">
        <title>The Global Catalogue of Microorganisms (GCM) 10K type strain sequencing project: providing services to taxonomists for standard genome sequencing and annotation.</title>
        <authorList>
            <consortium name="The Broad Institute Genomics Platform"/>
            <consortium name="The Broad Institute Genome Sequencing Center for Infectious Disease"/>
            <person name="Wu L."/>
            <person name="Ma J."/>
        </authorList>
    </citation>
    <scope>NUCLEOTIDE SEQUENCE [LARGE SCALE GENOMIC DNA]</scope>
    <source>
        <strain evidence="3">JCM 4147</strain>
    </source>
</reference>
<dbReference type="PANTHER" id="PTHR45527">
    <property type="entry name" value="NONRIBOSOMAL PEPTIDE SYNTHETASE"/>
    <property type="match status" value="1"/>
</dbReference>
<dbReference type="InterPro" id="IPR010071">
    <property type="entry name" value="AA_adenyl_dom"/>
</dbReference>
<proteinExistence type="predicted"/>
<dbReference type="PROSITE" id="PS50075">
    <property type="entry name" value="CARRIER"/>
    <property type="match status" value="1"/>
</dbReference>
<keyword evidence="3" id="KW-1185">Reference proteome</keyword>
<dbReference type="SUPFAM" id="SSF47336">
    <property type="entry name" value="ACP-like"/>
    <property type="match status" value="1"/>
</dbReference>
<dbReference type="Proteomes" id="UP001596200">
    <property type="component" value="Unassembled WGS sequence"/>
</dbReference>
<comment type="caution">
    <text evidence="2">The sequence shown here is derived from an EMBL/GenBank/DDBJ whole genome shotgun (WGS) entry which is preliminary data.</text>
</comment>
<evidence type="ECO:0000313" key="2">
    <source>
        <dbReference type="EMBL" id="MFC5916946.1"/>
    </source>
</evidence>
<dbReference type="InterPro" id="IPR009081">
    <property type="entry name" value="PP-bd_ACP"/>
</dbReference>
<organism evidence="2 3">
    <name type="scientific">Streptomyces pulveraceus</name>
    <dbReference type="NCBI Taxonomy" id="68258"/>
    <lineage>
        <taxon>Bacteria</taxon>
        <taxon>Bacillati</taxon>
        <taxon>Actinomycetota</taxon>
        <taxon>Actinomycetes</taxon>
        <taxon>Kitasatosporales</taxon>
        <taxon>Streptomycetaceae</taxon>
        <taxon>Streptomyces</taxon>
    </lineage>
</organism>
<dbReference type="NCBIfam" id="TIGR01733">
    <property type="entry name" value="AA-adenyl-dom"/>
    <property type="match status" value="1"/>
</dbReference>
<dbReference type="SUPFAM" id="SSF56801">
    <property type="entry name" value="Acetyl-CoA synthetase-like"/>
    <property type="match status" value="1"/>
</dbReference>
<dbReference type="InterPro" id="IPR025110">
    <property type="entry name" value="AMP-bd_C"/>
</dbReference>